<keyword evidence="2" id="KW-0812">Transmembrane</keyword>
<accession>A0A423Q1G9</accession>
<dbReference type="Gene3D" id="1.10.287.1490">
    <property type="match status" value="1"/>
</dbReference>
<evidence type="ECO:0000256" key="2">
    <source>
        <dbReference type="SAM" id="Phobius"/>
    </source>
</evidence>
<keyword evidence="2" id="KW-0472">Membrane</keyword>
<sequence>MASNRNYTIIGAFLLGALALIAVGILAFGNTGLLRQDRQAIIFFDQSVLGLTNGSRVLFRGVQVGTVKKVQLRLADQGEGARIAVTVDMSGDNLTMLNGETADNDMSIDSMVEHGLRAQLVIYSYVTSQLAVNLDFQPDEPANFVLAPSKLDVPEIPAVPSQLDQLKDTVAELPWKQTLERVDHALKTMVTLAEDVDTAVTTLTPALKQTTENTDDTLTAVTNAVNQNNKQLQQTLASVERLSDTATDQIDSRDEQITQVLNNVQATSDSLAQLSRQIQQVTDPDSGTRQDVESTLRDLSAAASSIRRFAETLERNPHALLYGGDGR</sequence>
<comment type="caution">
    <text evidence="4">The sequence shown here is derived from an EMBL/GenBank/DDBJ whole genome shotgun (WGS) entry which is preliminary data.</text>
</comment>
<evidence type="ECO:0000313" key="5">
    <source>
        <dbReference type="Proteomes" id="UP000285310"/>
    </source>
</evidence>
<evidence type="ECO:0000313" key="4">
    <source>
        <dbReference type="EMBL" id="ROO32355.1"/>
    </source>
</evidence>
<proteinExistence type="predicted"/>
<keyword evidence="1" id="KW-0175">Coiled coil</keyword>
<dbReference type="RefSeq" id="WP_123656885.1">
    <property type="nucleotide sequence ID" value="NZ_AYKG01000002.1"/>
</dbReference>
<dbReference type="PANTHER" id="PTHR36698">
    <property type="entry name" value="BLL5892 PROTEIN"/>
    <property type="match status" value="1"/>
</dbReference>
<keyword evidence="5" id="KW-1185">Reference proteome</keyword>
<organism evidence="4 5">
    <name type="scientific">Salinisphaera japonica YTM-1</name>
    <dbReference type="NCBI Taxonomy" id="1209778"/>
    <lineage>
        <taxon>Bacteria</taxon>
        <taxon>Pseudomonadati</taxon>
        <taxon>Pseudomonadota</taxon>
        <taxon>Gammaproteobacteria</taxon>
        <taxon>Salinisphaerales</taxon>
        <taxon>Salinisphaeraceae</taxon>
        <taxon>Salinisphaera</taxon>
    </lineage>
</organism>
<evidence type="ECO:0000259" key="3">
    <source>
        <dbReference type="Pfam" id="PF02470"/>
    </source>
</evidence>
<gene>
    <name evidence="4" type="ORF">SAJA_01495</name>
</gene>
<dbReference type="Pfam" id="PF02470">
    <property type="entry name" value="MlaD"/>
    <property type="match status" value="1"/>
</dbReference>
<dbReference type="EMBL" id="AYKG01000002">
    <property type="protein sequence ID" value="ROO32355.1"/>
    <property type="molecule type" value="Genomic_DNA"/>
</dbReference>
<dbReference type="InParanoid" id="A0A423Q1G9"/>
<evidence type="ECO:0000256" key="1">
    <source>
        <dbReference type="SAM" id="Coils"/>
    </source>
</evidence>
<feature type="coiled-coil region" evidence="1">
    <location>
        <begin position="222"/>
        <end position="249"/>
    </location>
</feature>
<dbReference type="PANTHER" id="PTHR36698:SF3">
    <property type="entry name" value="ABC-TYPE TRANSPORT AUXILIARY LIPOPROTEIN COMPONENT DOMAIN-CONTAINING PROTEIN"/>
    <property type="match status" value="1"/>
</dbReference>
<dbReference type="AlphaFoldDB" id="A0A423Q1G9"/>
<dbReference type="Proteomes" id="UP000285310">
    <property type="component" value="Unassembled WGS sequence"/>
</dbReference>
<feature type="transmembrane region" description="Helical" evidence="2">
    <location>
        <begin position="6"/>
        <end position="28"/>
    </location>
</feature>
<name>A0A423Q1G9_9GAMM</name>
<protein>
    <recommendedName>
        <fullName evidence="3">Mce/MlaD domain-containing protein</fullName>
    </recommendedName>
</protein>
<reference evidence="4 5" key="1">
    <citation type="submission" date="2013-10" db="EMBL/GenBank/DDBJ databases">
        <title>Salinisphaera japonica YTM-1 Genome Sequencing.</title>
        <authorList>
            <person name="Lai Q."/>
            <person name="Li C."/>
            <person name="Shao Z."/>
        </authorList>
    </citation>
    <scope>NUCLEOTIDE SEQUENCE [LARGE SCALE GENOMIC DNA]</scope>
    <source>
        <strain evidence="4 5">YTM-1</strain>
    </source>
</reference>
<dbReference type="OrthoDB" id="9806984at2"/>
<keyword evidence="2" id="KW-1133">Transmembrane helix</keyword>
<dbReference type="InterPro" id="IPR003399">
    <property type="entry name" value="Mce/MlaD"/>
</dbReference>
<feature type="domain" description="Mce/MlaD" evidence="3">
    <location>
        <begin position="46"/>
        <end position="95"/>
    </location>
</feature>